<dbReference type="InterPro" id="IPR011009">
    <property type="entry name" value="Kinase-like_dom_sf"/>
</dbReference>
<proteinExistence type="predicted"/>
<dbReference type="Proteomes" id="UP000489600">
    <property type="component" value="Unassembled WGS sequence"/>
</dbReference>
<dbReference type="GO" id="GO:0004672">
    <property type="term" value="F:protein kinase activity"/>
    <property type="evidence" value="ECO:0007669"/>
    <property type="project" value="InterPro"/>
</dbReference>
<dbReference type="PANTHER" id="PTHR27006">
    <property type="entry name" value="PROMASTIGOTE SURFACE ANTIGEN PROTEIN PSA"/>
    <property type="match status" value="1"/>
</dbReference>
<dbReference type="InterPro" id="IPR001245">
    <property type="entry name" value="Ser-Thr/Tyr_kinase_cat_dom"/>
</dbReference>
<dbReference type="SUPFAM" id="SSF56112">
    <property type="entry name" value="Protein kinase-like (PK-like)"/>
    <property type="match status" value="1"/>
</dbReference>
<gene>
    <name evidence="2" type="ORF">ANE_LOCUS14060</name>
</gene>
<reference evidence="2" key="1">
    <citation type="submission" date="2019-07" db="EMBL/GenBank/DDBJ databases">
        <authorList>
            <person name="Dittberner H."/>
        </authorList>
    </citation>
    <scope>NUCLEOTIDE SEQUENCE [LARGE SCALE GENOMIC DNA]</scope>
</reference>
<evidence type="ECO:0000313" key="2">
    <source>
        <dbReference type="EMBL" id="VVB03616.1"/>
    </source>
</evidence>
<dbReference type="Gene3D" id="1.10.510.10">
    <property type="entry name" value="Transferase(Phosphotransferase) domain 1"/>
    <property type="match status" value="1"/>
</dbReference>
<comment type="caution">
    <text evidence="2">The sequence shown here is derived from an EMBL/GenBank/DDBJ whole genome shotgun (WGS) entry which is preliminary data.</text>
</comment>
<name>A0A565BQH4_9BRAS</name>
<feature type="domain" description="Serine-threonine/tyrosine-protein kinase catalytic" evidence="1">
    <location>
        <begin position="1"/>
        <end position="43"/>
    </location>
</feature>
<protein>
    <recommendedName>
        <fullName evidence="1">Serine-threonine/tyrosine-protein kinase catalytic domain-containing protein</fullName>
    </recommendedName>
</protein>
<dbReference type="AlphaFoldDB" id="A0A565BQH4"/>
<sequence>MSPEQAVTGKYSRKSDIFSFGIIVLEIVSGKQNRESSSSTNLPSHVWAKWKEGNWEETLDPVIRHSSPFPSEQVRRCIEIGLLCVQQVEEDGPNMTLVETMLASQSYEIRHPQQPGFFMGQGQFQDQIPSSSSTYGECSMYRANLFTNSALTMPR</sequence>
<organism evidence="2 3">
    <name type="scientific">Arabis nemorensis</name>
    <dbReference type="NCBI Taxonomy" id="586526"/>
    <lineage>
        <taxon>Eukaryota</taxon>
        <taxon>Viridiplantae</taxon>
        <taxon>Streptophyta</taxon>
        <taxon>Embryophyta</taxon>
        <taxon>Tracheophyta</taxon>
        <taxon>Spermatophyta</taxon>
        <taxon>Magnoliopsida</taxon>
        <taxon>eudicotyledons</taxon>
        <taxon>Gunneridae</taxon>
        <taxon>Pentapetalae</taxon>
        <taxon>rosids</taxon>
        <taxon>malvids</taxon>
        <taxon>Brassicales</taxon>
        <taxon>Brassicaceae</taxon>
        <taxon>Arabideae</taxon>
        <taxon>Arabis</taxon>
    </lineage>
</organism>
<dbReference type="OrthoDB" id="1112283at2759"/>
<dbReference type="PANTHER" id="PTHR27006:SF606">
    <property type="entry name" value="INTERLEUKIN-1 RECEPTOR-ASSOCIATED KINASE 4"/>
    <property type="match status" value="1"/>
</dbReference>
<evidence type="ECO:0000259" key="1">
    <source>
        <dbReference type="Pfam" id="PF07714"/>
    </source>
</evidence>
<accession>A0A565BQH4</accession>
<dbReference type="Pfam" id="PF07714">
    <property type="entry name" value="PK_Tyr_Ser-Thr"/>
    <property type="match status" value="1"/>
</dbReference>
<keyword evidence="3" id="KW-1185">Reference proteome</keyword>
<dbReference type="EMBL" id="CABITT030000004">
    <property type="protein sequence ID" value="VVB03616.1"/>
    <property type="molecule type" value="Genomic_DNA"/>
</dbReference>
<evidence type="ECO:0000313" key="3">
    <source>
        <dbReference type="Proteomes" id="UP000489600"/>
    </source>
</evidence>